<sequence length="206" mass="22855">MAVVAMQAPQATRRPGMNVPRQVLDSFDTLVAMEDKKRTDAGMVILQHVDHQLREHGQGKEMPVGVKYIVQRLVSGLASTRLRAREGYFSTLCFLLRLHPAAFTPAFVLALLTKQKSAAMKAVNKDNYSDPPIPPDLLRLSLQEARDLLVAEMLLCGAVVRSGVAGQDPAVLQWVVNKLCAMRDKKSYMDITATQFLVNLMESCFN</sequence>
<evidence type="ECO:0000313" key="3">
    <source>
        <dbReference type="EMBL" id="KAG0700983.1"/>
    </source>
</evidence>
<evidence type="ECO:0000256" key="1">
    <source>
        <dbReference type="ARBA" id="ARBA00004123"/>
    </source>
</evidence>
<comment type="subcellular location">
    <subcellularLocation>
        <location evidence="1">Nucleus</location>
    </subcellularLocation>
</comment>
<dbReference type="AlphaFoldDB" id="A0A8J8WF88"/>
<name>A0A8J8WF88_CHIOP</name>
<protein>
    <submittedName>
        <fullName evidence="3">Uncharacterized protein</fullName>
    </submittedName>
</protein>
<comment type="caution">
    <text evidence="3">The sequence shown here is derived from an EMBL/GenBank/DDBJ whole genome shotgun (WGS) entry which is preliminary data.</text>
</comment>
<keyword evidence="4" id="KW-1185">Reference proteome</keyword>
<dbReference type="GO" id="GO:0005730">
    <property type="term" value="C:nucleolus"/>
    <property type="evidence" value="ECO:0007669"/>
    <property type="project" value="InterPro"/>
</dbReference>
<accession>A0A8J8WF88</accession>
<dbReference type="EMBL" id="JACEEZ010025419">
    <property type="protein sequence ID" value="KAG0700983.1"/>
    <property type="molecule type" value="Genomic_DNA"/>
</dbReference>
<proteinExistence type="predicted"/>
<dbReference type="InterPro" id="IPR007015">
    <property type="entry name" value="DNA_pol_V/MYBBP1A"/>
</dbReference>
<dbReference type="PANTHER" id="PTHR13213">
    <property type="entry name" value="MYB-BINDING PROTEIN 1A FAMILY MEMBER"/>
    <property type="match status" value="1"/>
</dbReference>
<dbReference type="GO" id="GO:0043565">
    <property type="term" value="F:sequence-specific DNA binding"/>
    <property type="evidence" value="ECO:0007669"/>
    <property type="project" value="TreeGrafter"/>
</dbReference>
<dbReference type="Pfam" id="PF04931">
    <property type="entry name" value="DNA_pol_phi"/>
    <property type="match status" value="1"/>
</dbReference>
<dbReference type="PANTHER" id="PTHR13213:SF2">
    <property type="entry name" value="MYB-BINDING PROTEIN 1A"/>
    <property type="match status" value="1"/>
</dbReference>
<evidence type="ECO:0000256" key="2">
    <source>
        <dbReference type="ARBA" id="ARBA00023242"/>
    </source>
</evidence>
<keyword evidence="2" id="KW-0539">Nucleus</keyword>
<dbReference type="GO" id="GO:0003714">
    <property type="term" value="F:transcription corepressor activity"/>
    <property type="evidence" value="ECO:0007669"/>
    <property type="project" value="TreeGrafter"/>
</dbReference>
<dbReference type="GO" id="GO:0003723">
    <property type="term" value="F:RNA binding"/>
    <property type="evidence" value="ECO:0007669"/>
    <property type="project" value="TreeGrafter"/>
</dbReference>
<dbReference type="OrthoDB" id="6359128at2759"/>
<gene>
    <name evidence="3" type="ORF">GWK47_025414</name>
</gene>
<reference evidence="3" key="1">
    <citation type="submission" date="2020-07" db="EMBL/GenBank/DDBJ databases">
        <title>The High-quality genome of the commercially important snow crab, Chionoecetes opilio.</title>
        <authorList>
            <person name="Jeong J.-H."/>
            <person name="Ryu S."/>
        </authorList>
    </citation>
    <scope>NUCLEOTIDE SEQUENCE</scope>
    <source>
        <strain evidence="3">MADBK_172401_WGS</strain>
        <tissue evidence="3">Digestive gland</tissue>
    </source>
</reference>
<organism evidence="3 4">
    <name type="scientific">Chionoecetes opilio</name>
    <name type="common">Atlantic snow crab</name>
    <name type="synonym">Cancer opilio</name>
    <dbReference type="NCBI Taxonomy" id="41210"/>
    <lineage>
        <taxon>Eukaryota</taxon>
        <taxon>Metazoa</taxon>
        <taxon>Ecdysozoa</taxon>
        <taxon>Arthropoda</taxon>
        <taxon>Crustacea</taxon>
        <taxon>Multicrustacea</taxon>
        <taxon>Malacostraca</taxon>
        <taxon>Eumalacostraca</taxon>
        <taxon>Eucarida</taxon>
        <taxon>Decapoda</taxon>
        <taxon>Pleocyemata</taxon>
        <taxon>Brachyura</taxon>
        <taxon>Eubrachyura</taxon>
        <taxon>Majoidea</taxon>
        <taxon>Majidae</taxon>
        <taxon>Chionoecetes</taxon>
    </lineage>
</organism>
<evidence type="ECO:0000313" key="4">
    <source>
        <dbReference type="Proteomes" id="UP000770661"/>
    </source>
</evidence>
<dbReference type="Proteomes" id="UP000770661">
    <property type="component" value="Unassembled WGS sequence"/>
</dbReference>